<dbReference type="Pfam" id="PF13577">
    <property type="entry name" value="SnoaL_4"/>
    <property type="match status" value="1"/>
</dbReference>
<name>A0A3P4B0Q4_9BURK</name>
<gene>
    <name evidence="2" type="ORF">PIGHUM_00763</name>
</gene>
<evidence type="ECO:0000313" key="2">
    <source>
        <dbReference type="EMBL" id="VCU68705.1"/>
    </source>
</evidence>
<dbReference type="InterPro" id="IPR032710">
    <property type="entry name" value="NTF2-like_dom_sf"/>
</dbReference>
<dbReference type="AlphaFoldDB" id="A0A3P4B0Q4"/>
<evidence type="ECO:0000259" key="1">
    <source>
        <dbReference type="Pfam" id="PF13577"/>
    </source>
</evidence>
<dbReference type="SUPFAM" id="SSF54427">
    <property type="entry name" value="NTF2-like"/>
    <property type="match status" value="1"/>
</dbReference>
<protein>
    <recommendedName>
        <fullName evidence="1">SnoaL-like domain-containing protein</fullName>
    </recommendedName>
</protein>
<accession>A0A3P4B0Q4</accession>
<proteinExistence type="predicted"/>
<organism evidence="2 3">
    <name type="scientific">Pigmentiphaga humi</name>
    <dbReference type="NCBI Taxonomy" id="2478468"/>
    <lineage>
        <taxon>Bacteria</taxon>
        <taxon>Pseudomonadati</taxon>
        <taxon>Pseudomonadota</taxon>
        <taxon>Betaproteobacteria</taxon>
        <taxon>Burkholderiales</taxon>
        <taxon>Alcaligenaceae</taxon>
        <taxon>Pigmentiphaga</taxon>
    </lineage>
</organism>
<reference evidence="2 3" key="1">
    <citation type="submission" date="2018-10" db="EMBL/GenBank/DDBJ databases">
        <authorList>
            <person name="Criscuolo A."/>
        </authorList>
    </citation>
    <scope>NUCLEOTIDE SEQUENCE [LARGE SCALE GENOMIC DNA]</scope>
    <source>
        <strain evidence="2">DnA1</strain>
    </source>
</reference>
<dbReference type="Gene3D" id="3.10.450.50">
    <property type="match status" value="1"/>
</dbReference>
<dbReference type="RefSeq" id="WP_124077939.1">
    <property type="nucleotide sequence ID" value="NZ_UWPJ01000008.1"/>
</dbReference>
<dbReference type="InterPro" id="IPR037401">
    <property type="entry name" value="SnoaL-like"/>
</dbReference>
<feature type="domain" description="SnoaL-like" evidence="1">
    <location>
        <begin position="4"/>
        <end position="125"/>
    </location>
</feature>
<evidence type="ECO:0000313" key="3">
    <source>
        <dbReference type="Proteomes" id="UP000277294"/>
    </source>
</evidence>
<sequence>MNDDLKNELEIRQMVERWAVWRDAGDWERFATVWHPEGVMMATWFQGPFAEFIRVTQEGWDKGVSILHFLGGTTVEIQGDRAVAQTKMTISQRGPIEGVACDVVCTGRFYDFVVRHEGSWKLLHRQPIYEKDRIDPVDPAATLALDQEELARMPVGYRHLAYIQTRIGYRVKMDMPMLQGPEVQALYRRGAQWLAGGPLER</sequence>
<dbReference type="OrthoDB" id="581683at2"/>
<dbReference type="EMBL" id="UWPJ01000008">
    <property type="protein sequence ID" value="VCU68705.1"/>
    <property type="molecule type" value="Genomic_DNA"/>
</dbReference>
<keyword evidence="3" id="KW-1185">Reference proteome</keyword>
<dbReference type="Proteomes" id="UP000277294">
    <property type="component" value="Unassembled WGS sequence"/>
</dbReference>